<organism evidence="1 2">
    <name type="scientific">Paraburkholderia sediminicola</name>
    <dbReference type="NCBI Taxonomy" id="458836"/>
    <lineage>
        <taxon>Bacteria</taxon>
        <taxon>Pseudomonadati</taxon>
        <taxon>Pseudomonadota</taxon>
        <taxon>Betaproteobacteria</taxon>
        <taxon>Burkholderiales</taxon>
        <taxon>Burkholderiaceae</taxon>
        <taxon>Paraburkholderia</taxon>
    </lineage>
</organism>
<dbReference type="EMBL" id="CADIKC010000003">
    <property type="protein sequence ID" value="CAB3688762.1"/>
    <property type="molecule type" value="Genomic_DNA"/>
</dbReference>
<dbReference type="AlphaFoldDB" id="A0A6J5B2V0"/>
<dbReference type="GeneID" id="97041631"/>
<proteinExistence type="predicted"/>
<accession>A0A6J5B2V0</accession>
<name>A0A6J5B2V0_9BURK</name>
<sequence length="242" mass="25828">MTAGFQAFTDSGLFQIDGQTPNYQLTASLVQTLRQESIPTVYNNVGQQFYATYWHTTFSFTATNPLFAFVADGNVMVTPWKFSKTGSNTYTAEFIGAGQANVTLFIFDKVAPSGSRFGLQVFDNTGALIADAVSPFARVLDVKSGAYLSGSGFDGTGTSMPGAGTQSQDYGRPVAIAGCFPAHYMSNSGDGTGETTMSGIAVSGGVVTWEFHTFNGTRGSHYVGFREASAWRFMVLDMTGII</sequence>
<gene>
    <name evidence="1" type="ORF">LMG24238_03002</name>
</gene>
<reference evidence="1 2" key="1">
    <citation type="submission" date="2020-04" db="EMBL/GenBank/DDBJ databases">
        <authorList>
            <person name="De Canck E."/>
        </authorList>
    </citation>
    <scope>NUCLEOTIDE SEQUENCE [LARGE SCALE GENOMIC DNA]</scope>
    <source>
        <strain evidence="1 2">LMG 24238</strain>
    </source>
</reference>
<keyword evidence="2" id="KW-1185">Reference proteome</keyword>
<dbReference type="Proteomes" id="UP000494255">
    <property type="component" value="Unassembled WGS sequence"/>
</dbReference>
<evidence type="ECO:0000313" key="1">
    <source>
        <dbReference type="EMBL" id="CAB3688762.1"/>
    </source>
</evidence>
<evidence type="ECO:0000313" key="2">
    <source>
        <dbReference type="Proteomes" id="UP000494255"/>
    </source>
</evidence>
<dbReference type="RefSeq" id="WP_175051125.1">
    <property type="nucleotide sequence ID" value="NZ_CADIKC010000003.1"/>
</dbReference>
<protein>
    <submittedName>
        <fullName evidence="1">Uncharacterized protein</fullName>
    </submittedName>
</protein>